<dbReference type="Proteomes" id="UP001151071">
    <property type="component" value="Unassembled WGS sequence"/>
</dbReference>
<protein>
    <recommendedName>
        <fullName evidence="4">Amidase</fullName>
    </recommendedName>
</protein>
<feature type="chain" id="PRO_5040721754" description="Amidase" evidence="1">
    <location>
        <begin position="20"/>
        <end position="307"/>
    </location>
</feature>
<dbReference type="AlphaFoldDB" id="A0A9X3TQM4"/>
<dbReference type="RefSeq" id="WP_271140140.1">
    <property type="nucleotide sequence ID" value="NZ_JAPYYP010000012.1"/>
</dbReference>
<keyword evidence="3" id="KW-1185">Reference proteome</keyword>
<evidence type="ECO:0000313" key="3">
    <source>
        <dbReference type="Proteomes" id="UP001151071"/>
    </source>
</evidence>
<accession>A0A9X3TQM4</accession>
<feature type="signal peptide" evidence="1">
    <location>
        <begin position="1"/>
        <end position="19"/>
    </location>
</feature>
<gene>
    <name evidence="2" type="ORF">O3V59_11395</name>
</gene>
<dbReference type="EMBL" id="JAPYYP010000012">
    <property type="protein sequence ID" value="MDA5108967.1"/>
    <property type="molecule type" value="Genomic_DNA"/>
</dbReference>
<name>A0A9X3TQM4_9BACL</name>
<sequence>MTHASRPALILLIVLSVFMTGLSTEENTAEVKTAQVNPAEEKPLKATWLWQTYLTASEPDQILSFAAEQGVTLLYLKIDTSLTPAYYRPFIGKARAAGIDVHALGGKADWGLEQNRQDILALVDWVNQYNLAAGDHEKITGIHLDIEPYVLPAWKTDREAVIRQWMGNVEAYVGKIRQNPSLQIGCDLPFWLDNTPIPGSPDTSLAEWMIAKHDHVTVMAYRDRAAGPNSISSIVTQELEMADRYDKKVLVAVETKQSSEGNFITFFEEGSAYMDSELDKLPALMAEHPSFAGVAIHSFEYWKKLER</sequence>
<keyword evidence="1" id="KW-0732">Signal</keyword>
<comment type="caution">
    <text evidence="2">The sequence shown here is derived from an EMBL/GenBank/DDBJ whole genome shotgun (WGS) entry which is preliminary data.</text>
</comment>
<proteinExistence type="predicted"/>
<organism evidence="2 3">
    <name type="scientific">Brevibacillus thermoruber</name>
    <dbReference type="NCBI Taxonomy" id="33942"/>
    <lineage>
        <taxon>Bacteria</taxon>
        <taxon>Bacillati</taxon>
        <taxon>Bacillota</taxon>
        <taxon>Bacilli</taxon>
        <taxon>Bacillales</taxon>
        <taxon>Paenibacillaceae</taxon>
        <taxon>Brevibacillus</taxon>
    </lineage>
</organism>
<evidence type="ECO:0000313" key="2">
    <source>
        <dbReference type="EMBL" id="MDA5108967.1"/>
    </source>
</evidence>
<evidence type="ECO:0000256" key="1">
    <source>
        <dbReference type="SAM" id="SignalP"/>
    </source>
</evidence>
<evidence type="ECO:0008006" key="4">
    <source>
        <dbReference type="Google" id="ProtNLM"/>
    </source>
</evidence>
<reference evidence="2" key="1">
    <citation type="submission" date="2022-12" db="EMBL/GenBank/DDBJ databases">
        <title>Draft genome sequence of the thermophilic strain Brevibacillus thermoruber HT42, isolated from Los Humeros, Puebla, Mexico, with biotechnological potential.</title>
        <authorList>
            <person name="Lara Sanchez J."/>
            <person name="Solis Palacios R."/>
            <person name="Bustos Baena A.S."/>
            <person name="Ruz Baez A.E."/>
            <person name="Espinosa Luna G."/>
            <person name="Oliart Ros R.M."/>
        </authorList>
    </citation>
    <scope>NUCLEOTIDE SEQUENCE</scope>
    <source>
        <strain evidence="2">HT42</strain>
    </source>
</reference>